<dbReference type="Proteomes" id="UP001604336">
    <property type="component" value="Unassembled WGS sequence"/>
</dbReference>
<evidence type="ECO:0008006" key="3">
    <source>
        <dbReference type="Google" id="ProtNLM"/>
    </source>
</evidence>
<keyword evidence="2" id="KW-1185">Reference proteome</keyword>
<accession>A0ABD1SZ61</accession>
<proteinExistence type="predicted"/>
<protein>
    <recommendedName>
        <fullName evidence="3">RNase H type-1 domain-containing protein</fullName>
    </recommendedName>
</protein>
<dbReference type="AlphaFoldDB" id="A0ABD1SZ61"/>
<evidence type="ECO:0000313" key="2">
    <source>
        <dbReference type="Proteomes" id="UP001604336"/>
    </source>
</evidence>
<name>A0ABD1SZ61_9LAMI</name>
<comment type="caution">
    <text evidence="1">The sequence shown here is derived from an EMBL/GenBank/DDBJ whole genome shotgun (WGS) entry which is preliminary data.</text>
</comment>
<reference evidence="2" key="1">
    <citation type="submission" date="2024-07" db="EMBL/GenBank/DDBJ databases">
        <title>Two chromosome-level genome assemblies of Korean endemic species Abeliophyllum distichum and Forsythia ovata (Oleaceae).</title>
        <authorList>
            <person name="Jang H."/>
        </authorList>
    </citation>
    <scope>NUCLEOTIDE SEQUENCE [LARGE SCALE GENOMIC DNA]</scope>
</reference>
<organism evidence="1 2">
    <name type="scientific">Abeliophyllum distichum</name>
    <dbReference type="NCBI Taxonomy" id="126358"/>
    <lineage>
        <taxon>Eukaryota</taxon>
        <taxon>Viridiplantae</taxon>
        <taxon>Streptophyta</taxon>
        <taxon>Embryophyta</taxon>
        <taxon>Tracheophyta</taxon>
        <taxon>Spermatophyta</taxon>
        <taxon>Magnoliopsida</taxon>
        <taxon>eudicotyledons</taxon>
        <taxon>Gunneridae</taxon>
        <taxon>Pentapetalae</taxon>
        <taxon>asterids</taxon>
        <taxon>lamiids</taxon>
        <taxon>Lamiales</taxon>
        <taxon>Oleaceae</taxon>
        <taxon>Forsythieae</taxon>
        <taxon>Abeliophyllum</taxon>
    </lineage>
</organism>
<gene>
    <name evidence="1" type="ORF">Adt_21345</name>
</gene>
<evidence type="ECO:0000313" key="1">
    <source>
        <dbReference type="EMBL" id="KAL2505724.1"/>
    </source>
</evidence>
<sequence>MDAGRSFGRLNTYNKDSGNIKTSLEMEKKNVLRALGLHGQQLKQEYTSSNLEPKQLTNEFNTDRGCNLEAAGGGVIRNHLSELVCAFGNSIADAIALRLQLELYGGKFQPVWVELDSEVVVRILNRKNKGHWESKLYAARHEDVMQSDST</sequence>
<dbReference type="EMBL" id="JBFOLK010000006">
    <property type="protein sequence ID" value="KAL2505724.1"/>
    <property type="molecule type" value="Genomic_DNA"/>
</dbReference>